<dbReference type="PROSITE" id="PS51781">
    <property type="entry name" value="SH3B"/>
    <property type="match status" value="1"/>
</dbReference>
<evidence type="ECO:0000313" key="11">
    <source>
        <dbReference type="Proteomes" id="UP000023775"/>
    </source>
</evidence>
<comment type="caution">
    <text evidence="10">The sequence shown here is derived from an EMBL/GenBank/DDBJ whole genome shotgun (WGS) entry which is preliminary data.</text>
</comment>
<feature type="coiled-coil region" evidence="6">
    <location>
        <begin position="89"/>
        <end position="162"/>
    </location>
</feature>
<dbReference type="Proteomes" id="UP000023775">
    <property type="component" value="Unassembled WGS sequence"/>
</dbReference>
<feature type="signal peptide" evidence="8">
    <location>
        <begin position="1"/>
        <end position="18"/>
    </location>
</feature>
<evidence type="ECO:0000256" key="4">
    <source>
        <dbReference type="ARBA" id="ARBA00022989"/>
    </source>
</evidence>
<comment type="subcellular location">
    <subcellularLocation>
        <location evidence="1">Membrane</location>
        <topology evidence="1">Single-pass membrane protein</topology>
    </subcellularLocation>
</comment>
<dbReference type="Pfam" id="PF08239">
    <property type="entry name" value="SH3_3"/>
    <property type="match status" value="1"/>
</dbReference>
<dbReference type="GO" id="GO:0016020">
    <property type="term" value="C:membrane"/>
    <property type="evidence" value="ECO:0007669"/>
    <property type="project" value="UniProtKB-SubCell"/>
</dbReference>
<dbReference type="AlphaFoldDB" id="N9VIW7"/>
<keyword evidence="4 7" id="KW-1133">Transmembrane helix</keyword>
<dbReference type="eggNOG" id="COG4991">
    <property type="taxonomic scope" value="Bacteria"/>
</dbReference>
<keyword evidence="6" id="KW-0175">Coiled coil</keyword>
<dbReference type="Gene3D" id="2.30.30.40">
    <property type="entry name" value="SH3 Domains"/>
    <property type="match status" value="1"/>
</dbReference>
<evidence type="ECO:0000256" key="3">
    <source>
        <dbReference type="ARBA" id="ARBA00022729"/>
    </source>
</evidence>
<feature type="chain" id="PRO_5004154606" evidence="8">
    <location>
        <begin position="19"/>
        <end position="199"/>
    </location>
</feature>
<keyword evidence="3 8" id="KW-0732">Signal</keyword>
<dbReference type="PATRIC" id="fig|1268237.3.peg.2690"/>
<name>N9VIW7_9GAMM</name>
<evidence type="ECO:0000256" key="8">
    <source>
        <dbReference type="SAM" id="SignalP"/>
    </source>
</evidence>
<sequence>MRALIGILLTLAASHTMAETRYISDNIYSFMHGGPGTQYRILGSVKAGEPVELTGSNEGGFVQITDGKGRSGWVKGDDLQTGPSFRQQVAQLQQQVDELKGRLKNLNGDNEQLFAEKDDTIARQQQQLTELQTQLKQRDAQMASLKEQNDALNQSYDNREHDMQMDWFIRGGLMVGAGILAGLLLPMLPRRRRGDRWMN</sequence>
<evidence type="ECO:0000259" key="9">
    <source>
        <dbReference type="PROSITE" id="PS51781"/>
    </source>
</evidence>
<gene>
    <name evidence="10" type="ORF">G114_13673</name>
</gene>
<feature type="domain" description="SH3b" evidence="9">
    <location>
        <begin position="18"/>
        <end position="83"/>
    </location>
</feature>
<evidence type="ECO:0000256" key="6">
    <source>
        <dbReference type="SAM" id="Coils"/>
    </source>
</evidence>
<evidence type="ECO:0000256" key="5">
    <source>
        <dbReference type="ARBA" id="ARBA00023136"/>
    </source>
</evidence>
<accession>N9VIW7</accession>
<keyword evidence="2 7" id="KW-0812">Transmembrane</keyword>
<proteinExistence type="predicted"/>
<dbReference type="EMBL" id="APVG01000037">
    <property type="protein sequence ID" value="ENY71336.1"/>
    <property type="molecule type" value="Genomic_DNA"/>
</dbReference>
<evidence type="ECO:0000256" key="1">
    <source>
        <dbReference type="ARBA" id="ARBA00004167"/>
    </source>
</evidence>
<dbReference type="OrthoDB" id="9790951at2"/>
<evidence type="ECO:0000256" key="7">
    <source>
        <dbReference type="SAM" id="Phobius"/>
    </source>
</evidence>
<keyword evidence="11" id="KW-1185">Reference proteome</keyword>
<dbReference type="InterPro" id="IPR016476">
    <property type="entry name" value="SH3_dom_pro"/>
</dbReference>
<keyword evidence="5 7" id="KW-0472">Membrane</keyword>
<organism evidence="10 11">
    <name type="scientific">Aeromonas diversa CDC 2478-85</name>
    <dbReference type="NCBI Taxonomy" id="1268237"/>
    <lineage>
        <taxon>Bacteria</taxon>
        <taxon>Pseudomonadati</taxon>
        <taxon>Pseudomonadota</taxon>
        <taxon>Gammaproteobacteria</taxon>
        <taxon>Aeromonadales</taxon>
        <taxon>Aeromonadaceae</taxon>
        <taxon>Aeromonas</taxon>
    </lineage>
</organism>
<dbReference type="NCBIfam" id="TIGR04211">
    <property type="entry name" value="SH3_and_anchor"/>
    <property type="match status" value="1"/>
</dbReference>
<evidence type="ECO:0000256" key="2">
    <source>
        <dbReference type="ARBA" id="ARBA00022692"/>
    </source>
</evidence>
<protein>
    <submittedName>
        <fullName evidence="10">Arylsulfatase</fullName>
    </submittedName>
</protein>
<dbReference type="SMART" id="SM00287">
    <property type="entry name" value="SH3b"/>
    <property type="match status" value="1"/>
</dbReference>
<dbReference type="PIRSF" id="PIRSF006158">
    <property type="entry name" value="UCP006158_SH3"/>
    <property type="match status" value="1"/>
</dbReference>
<feature type="transmembrane region" description="Helical" evidence="7">
    <location>
        <begin position="167"/>
        <end position="188"/>
    </location>
</feature>
<reference evidence="10 11" key="1">
    <citation type="journal article" date="2013" name="Genome Announc.">
        <title>Draft Genome Sequence of the Aeromonas diversa Type Strain.</title>
        <authorList>
            <person name="Farfan M."/>
            <person name="Spataro N."/>
            <person name="Sanglas A."/>
            <person name="Albarral V."/>
            <person name="Loren J.G."/>
            <person name="Bosch E."/>
            <person name="Fuste M.C."/>
        </authorList>
    </citation>
    <scope>NUCLEOTIDE SEQUENCE [LARGE SCALE GENOMIC DNA]</scope>
    <source>
        <strain evidence="10 11">2478-85</strain>
    </source>
</reference>
<dbReference type="RefSeq" id="WP_005356133.1">
    <property type="nucleotide sequence ID" value="NZ_APVG01000037.1"/>
</dbReference>
<evidence type="ECO:0000313" key="10">
    <source>
        <dbReference type="EMBL" id="ENY71336.1"/>
    </source>
</evidence>
<dbReference type="InterPro" id="IPR003646">
    <property type="entry name" value="SH3-like_bac-type"/>
</dbReference>